<evidence type="ECO:0008006" key="5">
    <source>
        <dbReference type="Google" id="ProtNLM"/>
    </source>
</evidence>
<evidence type="ECO:0000313" key="4">
    <source>
        <dbReference type="Proteomes" id="UP001596101"/>
    </source>
</evidence>
<organism evidence="3 4">
    <name type="scientific">Massilia suwonensis</name>
    <dbReference type="NCBI Taxonomy" id="648895"/>
    <lineage>
        <taxon>Bacteria</taxon>
        <taxon>Pseudomonadati</taxon>
        <taxon>Pseudomonadota</taxon>
        <taxon>Betaproteobacteria</taxon>
        <taxon>Burkholderiales</taxon>
        <taxon>Oxalobacteraceae</taxon>
        <taxon>Telluria group</taxon>
        <taxon>Massilia</taxon>
    </lineage>
</organism>
<feature type="signal peptide" evidence="2">
    <location>
        <begin position="1"/>
        <end position="34"/>
    </location>
</feature>
<protein>
    <recommendedName>
        <fullName evidence="5">Secreted protein</fullName>
    </recommendedName>
</protein>
<feature type="chain" id="PRO_5045417632" description="Secreted protein" evidence="2">
    <location>
        <begin position="35"/>
        <end position="208"/>
    </location>
</feature>
<comment type="caution">
    <text evidence="3">The sequence shown here is derived from an EMBL/GenBank/DDBJ whole genome shotgun (WGS) entry which is preliminary data.</text>
</comment>
<evidence type="ECO:0000256" key="1">
    <source>
        <dbReference type="SAM" id="MobiDB-lite"/>
    </source>
</evidence>
<dbReference type="EMBL" id="JBHSMR010000014">
    <property type="protein sequence ID" value="MFC5480637.1"/>
    <property type="molecule type" value="Genomic_DNA"/>
</dbReference>
<reference evidence="4" key="1">
    <citation type="journal article" date="2019" name="Int. J. Syst. Evol. Microbiol.">
        <title>The Global Catalogue of Microorganisms (GCM) 10K type strain sequencing project: providing services to taxonomists for standard genome sequencing and annotation.</title>
        <authorList>
            <consortium name="The Broad Institute Genomics Platform"/>
            <consortium name="The Broad Institute Genome Sequencing Center for Infectious Disease"/>
            <person name="Wu L."/>
            <person name="Ma J."/>
        </authorList>
    </citation>
    <scope>NUCLEOTIDE SEQUENCE [LARGE SCALE GENOMIC DNA]</scope>
    <source>
        <strain evidence="4">CCUG 43111</strain>
    </source>
</reference>
<feature type="compositionally biased region" description="Low complexity" evidence="1">
    <location>
        <begin position="139"/>
        <end position="148"/>
    </location>
</feature>
<evidence type="ECO:0000313" key="3">
    <source>
        <dbReference type="EMBL" id="MFC5480637.1"/>
    </source>
</evidence>
<evidence type="ECO:0000256" key="2">
    <source>
        <dbReference type="SAM" id="SignalP"/>
    </source>
</evidence>
<gene>
    <name evidence="3" type="ORF">ACFPQ5_20740</name>
</gene>
<feature type="region of interest" description="Disordered" evidence="1">
    <location>
        <begin position="28"/>
        <end position="162"/>
    </location>
</feature>
<accession>A0ABW0MUH9</accession>
<keyword evidence="4" id="KW-1185">Reference proteome</keyword>
<feature type="compositionally biased region" description="Low complexity" evidence="1">
    <location>
        <begin position="28"/>
        <end position="44"/>
    </location>
</feature>
<keyword evidence="2" id="KW-0732">Signal</keyword>
<dbReference type="RefSeq" id="WP_379760349.1">
    <property type="nucleotide sequence ID" value="NZ_JBHSMR010000014.1"/>
</dbReference>
<proteinExistence type="predicted"/>
<feature type="compositionally biased region" description="Basic and acidic residues" evidence="1">
    <location>
        <begin position="109"/>
        <end position="121"/>
    </location>
</feature>
<name>A0ABW0MUH9_9BURK</name>
<sequence length="208" mass="21036">MKHAKHSKPLRAAQIALVLLAALAAASLAGPAAAQTSGQTGAQSRPAQVTPAPAGPSYGPVLHPQPLKSEPGAQPERTPQAQEEKSGAAPPGSATEVDPSARPAPQPKDPAKTDGRKDTKKNARRSARRSSPQRVDVVPQAAASGPSLAPLPPPQPVALKPGPAQITTCNGGTCTDTSGASYNTGVGNAAVNNQGRLCTRTGNTMQCF</sequence>
<dbReference type="Proteomes" id="UP001596101">
    <property type="component" value="Unassembled WGS sequence"/>
</dbReference>